<dbReference type="AlphaFoldDB" id="A0AAV9PSG2"/>
<dbReference type="Gene3D" id="3.40.50.1820">
    <property type="entry name" value="alpha/beta hydrolase"/>
    <property type="match status" value="1"/>
</dbReference>
<reference evidence="2 3" key="1">
    <citation type="submission" date="2023-08" db="EMBL/GenBank/DDBJ databases">
        <title>Black Yeasts Isolated from many extreme environments.</title>
        <authorList>
            <person name="Coleine C."/>
            <person name="Stajich J.E."/>
            <person name="Selbmann L."/>
        </authorList>
    </citation>
    <scope>NUCLEOTIDE SEQUENCE [LARGE SCALE GENOMIC DNA]</scope>
    <source>
        <strain evidence="2 3">CCFEE 5935</strain>
    </source>
</reference>
<dbReference type="Proteomes" id="UP001337655">
    <property type="component" value="Unassembled WGS sequence"/>
</dbReference>
<gene>
    <name evidence="2" type="ORF">LTR77_000418</name>
</gene>
<dbReference type="PANTHER" id="PTHR37017">
    <property type="entry name" value="AB HYDROLASE-1 DOMAIN-CONTAINING PROTEIN-RELATED"/>
    <property type="match status" value="1"/>
</dbReference>
<evidence type="ECO:0000313" key="2">
    <source>
        <dbReference type="EMBL" id="KAK5175280.1"/>
    </source>
</evidence>
<dbReference type="InterPro" id="IPR029058">
    <property type="entry name" value="AB_hydrolase_fold"/>
</dbReference>
<dbReference type="Pfam" id="PF12697">
    <property type="entry name" value="Abhydrolase_6"/>
    <property type="match status" value="1"/>
</dbReference>
<dbReference type="GeneID" id="89921768"/>
<organism evidence="2 3">
    <name type="scientific">Saxophila tyrrhenica</name>
    <dbReference type="NCBI Taxonomy" id="1690608"/>
    <lineage>
        <taxon>Eukaryota</taxon>
        <taxon>Fungi</taxon>
        <taxon>Dikarya</taxon>
        <taxon>Ascomycota</taxon>
        <taxon>Pezizomycotina</taxon>
        <taxon>Dothideomycetes</taxon>
        <taxon>Dothideomycetidae</taxon>
        <taxon>Mycosphaerellales</taxon>
        <taxon>Extremaceae</taxon>
        <taxon>Saxophila</taxon>
    </lineage>
</organism>
<comment type="caution">
    <text evidence="2">The sequence shown here is derived from an EMBL/GenBank/DDBJ whole genome shotgun (WGS) entry which is preliminary data.</text>
</comment>
<name>A0AAV9PSG2_9PEZI</name>
<dbReference type="SUPFAM" id="SSF53474">
    <property type="entry name" value="alpha/beta-Hydrolases"/>
    <property type="match status" value="1"/>
</dbReference>
<dbReference type="EMBL" id="JAVRRT010000001">
    <property type="protein sequence ID" value="KAK5175280.1"/>
    <property type="molecule type" value="Genomic_DNA"/>
</dbReference>
<dbReference type="InterPro" id="IPR052897">
    <property type="entry name" value="Sec-Metab_Biosynth_Hydrolase"/>
</dbReference>
<dbReference type="InterPro" id="IPR000073">
    <property type="entry name" value="AB_hydrolase_1"/>
</dbReference>
<keyword evidence="3" id="KW-1185">Reference proteome</keyword>
<dbReference type="PANTHER" id="PTHR37017:SF11">
    <property type="entry name" value="ESTERASE_LIPASE_THIOESTERASE DOMAIN-CONTAINING PROTEIN"/>
    <property type="match status" value="1"/>
</dbReference>
<sequence>MAPAVVLCHGAWHIPRHYADVVTHLNSKGFTRVHVPRLPSATDTLPLPPTANLAHDTAEIRSTIQALVEEGQQVVLLMHSYGGVVGSNALDGLLWPQRQAKGLPGGVIHLIYMAAFVIPAGTSLTTPFEGEMMPWLTEDTENGIIHMNDPRHAFYEHIESDAEAQEWLDMTVLCPSSVVRDTLQCAPYERIGQGVDATYLVCSQDKELTVPVQEAMATLLGDTRTMEYCDAGHCVMLGYAETIADVVGRAYQRSRVRLEPTD</sequence>
<dbReference type="RefSeq" id="XP_064663918.1">
    <property type="nucleotide sequence ID" value="XM_064797684.1"/>
</dbReference>
<feature type="domain" description="AB hydrolase-1" evidence="1">
    <location>
        <begin position="5"/>
        <end position="245"/>
    </location>
</feature>
<evidence type="ECO:0000313" key="3">
    <source>
        <dbReference type="Proteomes" id="UP001337655"/>
    </source>
</evidence>
<protein>
    <recommendedName>
        <fullName evidence="1">AB hydrolase-1 domain-containing protein</fullName>
    </recommendedName>
</protein>
<accession>A0AAV9PSG2</accession>
<evidence type="ECO:0000259" key="1">
    <source>
        <dbReference type="Pfam" id="PF12697"/>
    </source>
</evidence>
<proteinExistence type="predicted"/>